<proteinExistence type="predicted"/>
<dbReference type="AlphaFoldDB" id="A0A1Y5ZVB6"/>
<sequence length="54" mass="6021">MIAMHIAGLMENKNVFVNERHNFTLVDVAVEPLQGGGFEINDTDLRAARFAMDT</sequence>
<evidence type="ECO:0000313" key="2">
    <source>
        <dbReference type="Proteomes" id="UP000194499"/>
    </source>
</evidence>
<reference evidence="2" key="1">
    <citation type="submission" date="2017-04" db="EMBL/GenBank/DDBJ databases">
        <authorList>
            <person name="Criscuolo A."/>
        </authorList>
    </citation>
    <scope>NUCLEOTIDE SEQUENCE [LARGE SCALE GENOMIC DNA]</scope>
</reference>
<gene>
    <name evidence="1" type="ORF">BACERE00191_03055</name>
</gene>
<dbReference type="Proteomes" id="UP000194499">
    <property type="component" value="Unassembled WGS sequence"/>
</dbReference>
<protein>
    <submittedName>
        <fullName evidence="1">Uncharacterized protein</fullName>
    </submittedName>
</protein>
<organism evidence="1 2">
    <name type="scientific">Bacillus pacificus</name>
    <dbReference type="NCBI Taxonomy" id="2026187"/>
    <lineage>
        <taxon>Bacteria</taxon>
        <taxon>Bacillati</taxon>
        <taxon>Bacillota</taxon>
        <taxon>Bacilli</taxon>
        <taxon>Bacillales</taxon>
        <taxon>Bacillaceae</taxon>
        <taxon>Bacillus</taxon>
        <taxon>Bacillus cereus group</taxon>
    </lineage>
</organism>
<dbReference type="EMBL" id="FWZB01000039">
    <property type="protein sequence ID" value="SME10847.1"/>
    <property type="molecule type" value="Genomic_DNA"/>
</dbReference>
<accession>A0A1Y5ZVB6</accession>
<dbReference type="RefSeq" id="WP_154214273.1">
    <property type="nucleotide sequence ID" value="NZ_CP093424.1"/>
</dbReference>
<name>A0A1Y5ZVB6_9BACI</name>
<evidence type="ECO:0000313" key="1">
    <source>
        <dbReference type="EMBL" id="SME10847.1"/>
    </source>
</evidence>